<dbReference type="Proteomes" id="UP000018957">
    <property type="component" value="Unassembled WGS sequence"/>
</dbReference>
<organism evidence="1 2">
    <name type="scientific">Photorhabdus khanii NC19</name>
    <dbReference type="NCBI Taxonomy" id="1004151"/>
    <lineage>
        <taxon>Bacteria</taxon>
        <taxon>Pseudomonadati</taxon>
        <taxon>Pseudomonadota</taxon>
        <taxon>Gammaproteobacteria</taxon>
        <taxon>Enterobacterales</taxon>
        <taxon>Morganellaceae</taxon>
        <taxon>Photorhabdus</taxon>
    </lineage>
</organism>
<accession>W3VDK3</accession>
<protein>
    <submittedName>
        <fullName evidence="1">Uncharacterized protein</fullName>
    </submittedName>
</protein>
<comment type="caution">
    <text evidence="1">The sequence shown here is derived from an EMBL/GenBank/DDBJ whole genome shotgun (WGS) entry which is preliminary data.</text>
</comment>
<name>W3VDK3_9GAMM</name>
<sequence length="42" mass="4762">MIGHINNILTGFLDLLDLTTPLTTLTFRMVMLLTQYTLTHLA</sequence>
<gene>
    <name evidence="1" type="ORF">PTE_00327</name>
</gene>
<keyword evidence="2" id="KW-1185">Reference proteome</keyword>
<proteinExistence type="predicted"/>
<reference evidence="1 2" key="1">
    <citation type="submission" date="2013-11" db="EMBL/GenBank/DDBJ databases">
        <title>Elucidation of the Photorhabdus temperata genome and generation of transposon mutant library to identify motility mutants.</title>
        <authorList>
            <person name="Hurst S.G.IV."/>
            <person name="Micheals B."/>
            <person name="Abebe-Akele F."/>
            <person name="Rowedder H."/>
            <person name="Bullock H."/>
            <person name="Jackobeck R."/>
            <person name="Janicki E."/>
            <person name="Tisa L.S."/>
        </authorList>
    </citation>
    <scope>NUCLEOTIDE SEQUENCE [LARGE SCALE GENOMIC DNA]</scope>
    <source>
        <strain evidence="1 2">NC19</strain>
    </source>
</reference>
<dbReference type="AlphaFoldDB" id="W3VDK3"/>
<evidence type="ECO:0000313" key="2">
    <source>
        <dbReference type="Proteomes" id="UP000018957"/>
    </source>
</evidence>
<dbReference type="EMBL" id="AYSJ01000002">
    <property type="protein sequence ID" value="ETS33175.1"/>
    <property type="molecule type" value="Genomic_DNA"/>
</dbReference>
<evidence type="ECO:0000313" key="1">
    <source>
        <dbReference type="EMBL" id="ETS33175.1"/>
    </source>
</evidence>